<comment type="caution">
    <text evidence="3">The sequence shown here is derived from an EMBL/GenBank/DDBJ whole genome shotgun (WGS) entry which is preliminary data.</text>
</comment>
<proteinExistence type="predicted"/>
<reference evidence="4" key="1">
    <citation type="journal article" date="2019" name="Int. J. Syst. Evol. Microbiol.">
        <title>The Global Catalogue of Microorganisms (GCM) 10K type strain sequencing project: providing services to taxonomists for standard genome sequencing and annotation.</title>
        <authorList>
            <consortium name="The Broad Institute Genomics Platform"/>
            <consortium name="The Broad Institute Genome Sequencing Center for Infectious Disease"/>
            <person name="Wu L."/>
            <person name="Ma J."/>
        </authorList>
    </citation>
    <scope>NUCLEOTIDE SEQUENCE [LARGE SCALE GENOMIC DNA]</scope>
    <source>
        <strain evidence="4">KACC 13778</strain>
    </source>
</reference>
<evidence type="ECO:0000313" key="4">
    <source>
        <dbReference type="Proteomes" id="UP001595956"/>
    </source>
</evidence>
<evidence type="ECO:0000256" key="2">
    <source>
        <dbReference type="SAM" id="SignalP"/>
    </source>
</evidence>
<dbReference type="SUPFAM" id="SSF53474">
    <property type="entry name" value="alpha/beta-Hydrolases"/>
    <property type="match status" value="1"/>
</dbReference>
<evidence type="ECO:0008006" key="5">
    <source>
        <dbReference type="Google" id="ProtNLM"/>
    </source>
</evidence>
<dbReference type="Gene3D" id="3.40.50.1820">
    <property type="entry name" value="alpha/beta hydrolase"/>
    <property type="match status" value="1"/>
</dbReference>
<name>A0ABW0MWB0_9ACTN</name>
<dbReference type="EMBL" id="JBHSMD010000001">
    <property type="protein sequence ID" value="MFC5491703.1"/>
    <property type="molecule type" value="Genomic_DNA"/>
</dbReference>
<keyword evidence="2" id="KW-0732">Signal</keyword>
<accession>A0ABW0MWB0</accession>
<dbReference type="RefSeq" id="WP_345181056.1">
    <property type="nucleotide sequence ID" value="NZ_BAABFQ010000008.1"/>
</dbReference>
<evidence type="ECO:0000256" key="1">
    <source>
        <dbReference type="SAM" id="MobiDB-lite"/>
    </source>
</evidence>
<feature type="signal peptide" evidence="2">
    <location>
        <begin position="1"/>
        <end position="23"/>
    </location>
</feature>
<dbReference type="InterPro" id="IPR029058">
    <property type="entry name" value="AB_hydrolase_fold"/>
</dbReference>
<organism evidence="3 4">
    <name type="scientific">Nocardioides caricicola</name>
    <dbReference type="NCBI Taxonomy" id="634770"/>
    <lineage>
        <taxon>Bacteria</taxon>
        <taxon>Bacillati</taxon>
        <taxon>Actinomycetota</taxon>
        <taxon>Actinomycetes</taxon>
        <taxon>Propionibacteriales</taxon>
        <taxon>Nocardioidaceae</taxon>
        <taxon>Nocardioides</taxon>
    </lineage>
</organism>
<keyword evidence="4" id="KW-1185">Reference proteome</keyword>
<feature type="compositionally biased region" description="Low complexity" evidence="1">
    <location>
        <begin position="140"/>
        <end position="149"/>
    </location>
</feature>
<feature type="chain" id="PRO_5047343158" description="Secreted protein" evidence="2">
    <location>
        <begin position="24"/>
        <end position="906"/>
    </location>
</feature>
<evidence type="ECO:0000313" key="3">
    <source>
        <dbReference type="EMBL" id="MFC5491703.1"/>
    </source>
</evidence>
<protein>
    <recommendedName>
        <fullName evidence="5">Secreted protein</fullName>
    </recommendedName>
</protein>
<feature type="region of interest" description="Disordered" evidence="1">
    <location>
        <begin position="121"/>
        <end position="149"/>
    </location>
</feature>
<gene>
    <name evidence="3" type="ORF">ACFPKY_01245</name>
</gene>
<sequence length="906" mass="96781">MGTRRTLGWVAVAALLAAGTATATTTSAVSAPGASAQVVKGAPGAWDVRQVGVGQYVVSWTSPTRFPLTSDRPTIVGPSGIVVGAPTIAADGRTVRADVASATRPDPADFDVVLSGDRLDAPGDDRLRTGTAPERAFDLPGTVTLPDDPGTPGPFDTETSDYTLPPVQIEGMPEPIEMVGHVVEPAAGSATGPRPLVLFLHGRHSVCYDPDDENGGDGTWPCEAPQLEIPSQLGYDYVQRVLASQGYATVSVRVNGINAQDYRLADGGADARAEIVEQHLDHWTTLAAEHQLDLDRVVLVGHSRGGEGVDRAALQIPLSAPYRIAGQVLIAPTNFGVQTAAYVPTVTLLPYCDGDVSDLQGQKFTDVARDLVAGDTSLKSSVLVMGANHNYFNTEWTPDIAQAPAWDDWGGEETSTCHPDHADRLSPEEQQAVGTAYVAGAVHLFADDEQDLLPLFDGSRARVDSIGDAQALSHAIGGGRDVRAPGVSAARSLPDGASTRFCSSSVAPNKVASCANGVDYGWVWPHWVDAWDSAPTRTFFEMRWTAPGQSGGLLLDDPIDLSSDRLELRTIVDPENGPVELDVRITDENGDSAVLGALGDVLPALAGAADTAKYWAQTLYVDPAAATGVDLAHVVQVDLVPVTAQGRVWVADLAAAPAELAPVPDRRLATIDLHSVTIDEGDGNGNEPVTAAVPFDVVGELTEPATVIVMTTGQGRGDKQRFTLDLAPGQTSGSIPVSYLPDDRDDYPRAQTQVAAWAIHDVMTDQYAAQLTVKDDDPTPRMTVEAVDKRVREGGFAEWKITLARGIDYDLFMVGKVVRGPGNDLTAGDVGEEWLERYLGPDTDPDKKLWTYHAMVYEQLRAGNRSMVIKVPIRRDDRTEGRESLTLKFRQFGNTYTRTVFVERSR</sequence>
<dbReference type="Proteomes" id="UP001595956">
    <property type="component" value="Unassembled WGS sequence"/>
</dbReference>